<keyword evidence="2" id="KW-0285">Flavoprotein</keyword>
<dbReference type="SUPFAM" id="SSF55103">
    <property type="entry name" value="FAD-linked oxidases, C-terminal domain"/>
    <property type="match status" value="1"/>
</dbReference>
<evidence type="ECO:0000256" key="5">
    <source>
        <dbReference type="ARBA" id="ARBA00039003"/>
    </source>
</evidence>
<dbReference type="PANTHER" id="PTHR43716:SF1">
    <property type="entry name" value="D-2-HYDROXYGLUTARATE DEHYDROGENASE, MITOCHONDRIAL"/>
    <property type="match status" value="1"/>
</dbReference>
<evidence type="ECO:0000256" key="3">
    <source>
        <dbReference type="ARBA" id="ARBA00022827"/>
    </source>
</evidence>
<dbReference type="WBParaSite" id="jg10995">
    <property type="protein sequence ID" value="jg10995"/>
    <property type="gene ID" value="jg10995"/>
</dbReference>
<proteinExistence type="predicted"/>
<dbReference type="GO" id="GO:0005739">
    <property type="term" value="C:mitochondrion"/>
    <property type="evidence" value="ECO:0007669"/>
    <property type="project" value="TreeGrafter"/>
</dbReference>
<accession>A0A915CNK7</accession>
<evidence type="ECO:0000313" key="10">
    <source>
        <dbReference type="Proteomes" id="UP000887574"/>
    </source>
</evidence>
<dbReference type="PANTHER" id="PTHR43716">
    <property type="entry name" value="D-2-HYDROXYGLUTARATE DEHYDROGENASE, MITOCHONDRIAL"/>
    <property type="match status" value="1"/>
</dbReference>
<feature type="domain" description="FAD-binding oxidoreductase/transferase type 4 C-terminal" evidence="9">
    <location>
        <begin position="4"/>
        <end position="134"/>
    </location>
</feature>
<reference evidence="11" key="1">
    <citation type="submission" date="2022-11" db="UniProtKB">
        <authorList>
            <consortium name="WormBaseParasite"/>
        </authorList>
    </citation>
    <scope>IDENTIFICATION</scope>
</reference>
<dbReference type="Pfam" id="PF02913">
    <property type="entry name" value="FAD-oxidase_C"/>
    <property type="match status" value="1"/>
</dbReference>
<dbReference type="Gene3D" id="3.30.70.2190">
    <property type="match status" value="1"/>
</dbReference>
<keyword evidence="3" id="KW-0274">FAD</keyword>
<sequence length="142" mass="15894">MLNEILSSFELMDFATMDCIEENAGLKSVLVGDKPAFNLLVETSGSNTQHDAEKMEKFLEYCLENDLAADGILANSVADANYLWKLRENASVALNKDGYVYKHDFSLPLTHFYTLAEVVRQRLGDKATRVVAFGMLEMAIFT</sequence>
<dbReference type="InterPro" id="IPR004113">
    <property type="entry name" value="FAD-bd_oxidored_4_C"/>
</dbReference>
<evidence type="ECO:0000256" key="7">
    <source>
        <dbReference type="ARBA" id="ARBA00045410"/>
    </source>
</evidence>
<dbReference type="InterPro" id="IPR016164">
    <property type="entry name" value="FAD-linked_Oxase-like_C"/>
</dbReference>
<dbReference type="GO" id="GO:0051990">
    <property type="term" value="F:(R)-2-hydroxyglutarate dehydrogenase activity"/>
    <property type="evidence" value="ECO:0007669"/>
    <property type="project" value="UniProtKB-EC"/>
</dbReference>
<dbReference type="AlphaFoldDB" id="A0A915CNK7"/>
<keyword evidence="4" id="KW-0560">Oxidoreductase</keyword>
<dbReference type="FunFam" id="3.30.70.2190:FF:000001">
    <property type="entry name" value="D-2-hydroxyglutarate dehydrogenase mitochondrial"/>
    <property type="match status" value="1"/>
</dbReference>
<name>A0A915CNK7_9BILA</name>
<organism evidence="10 11">
    <name type="scientific">Ditylenchus dipsaci</name>
    <dbReference type="NCBI Taxonomy" id="166011"/>
    <lineage>
        <taxon>Eukaryota</taxon>
        <taxon>Metazoa</taxon>
        <taxon>Ecdysozoa</taxon>
        <taxon>Nematoda</taxon>
        <taxon>Chromadorea</taxon>
        <taxon>Rhabditida</taxon>
        <taxon>Tylenchina</taxon>
        <taxon>Tylenchomorpha</taxon>
        <taxon>Sphaerularioidea</taxon>
        <taxon>Anguinidae</taxon>
        <taxon>Anguininae</taxon>
        <taxon>Ditylenchus</taxon>
    </lineage>
</organism>
<comment type="function">
    <text evidence="7">Catalyzes the oxidation of D-2-hydroxyglutarate (D-2-HG) to alpha-ketoglutarate. Also catalyzes the oxidation of other D-2-hydroxyacids, such as D-malate (D-MAL) and D-lactate (D-LAC). Exhibits high activities towards D-2-HG and D-MAL but a very weak activity towards D-LAC.</text>
</comment>
<protein>
    <recommendedName>
        <fullName evidence="6">D-2-hydroxyglutarate dehydrogenase, mitochondrial</fullName>
        <ecNumber evidence="5">1.1.99.39</ecNumber>
    </recommendedName>
</protein>
<dbReference type="Proteomes" id="UP000887574">
    <property type="component" value="Unplaced"/>
</dbReference>
<dbReference type="EC" id="1.1.99.39" evidence="5"/>
<evidence type="ECO:0000256" key="4">
    <source>
        <dbReference type="ARBA" id="ARBA00023002"/>
    </source>
</evidence>
<evidence type="ECO:0000259" key="9">
    <source>
        <dbReference type="Pfam" id="PF02913"/>
    </source>
</evidence>
<evidence type="ECO:0000256" key="1">
    <source>
        <dbReference type="ARBA" id="ARBA00001974"/>
    </source>
</evidence>
<comment type="cofactor">
    <cofactor evidence="1">
        <name>FAD</name>
        <dbReference type="ChEBI" id="CHEBI:57692"/>
    </cofactor>
</comment>
<dbReference type="InterPro" id="IPR051264">
    <property type="entry name" value="FAD-oxidored/transferase_4"/>
</dbReference>
<evidence type="ECO:0000313" key="11">
    <source>
        <dbReference type="WBParaSite" id="jg10995"/>
    </source>
</evidence>
<comment type="catalytic activity">
    <reaction evidence="8">
        <text>(R)-malate + A = oxaloacetate + AH2</text>
        <dbReference type="Rhea" id="RHEA:67460"/>
        <dbReference type="ChEBI" id="CHEBI:13193"/>
        <dbReference type="ChEBI" id="CHEBI:15588"/>
        <dbReference type="ChEBI" id="CHEBI:16452"/>
        <dbReference type="ChEBI" id="CHEBI:17499"/>
    </reaction>
    <physiologicalReaction direction="left-to-right" evidence="8">
        <dbReference type="Rhea" id="RHEA:67461"/>
    </physiologicalReaction>
</comment>
<dbReference type="GO" id="GO:0050660">
    <property type="term" value="F:flavin adenine dinucleotide binding"/>
    <property type="evidence" value="ECO:0007669"/>
    <property type="project" value="InterPro"/>
</dbReference>
<keyword evidence="10" id="KW-1185">Reference proteome</keyword>
<evidence type="ECO:0000256" key="8">
    <source>
        <dbReference type="ARBA" id="ARBA00049267"/>
    </source>
</evidence>
<evidence type="ECO:0000256" key="2">
    <source>
        <dbReference type="ARBA" id="ARBA00022630"/>
    </source>
</evidence>
<evidence type="ECO:0000256" key="6">
    <source>
        <dbReference type="ARBA" id="ARBA00039639"/>
    </source>
</evidence>